<accession>A0A2I0VI61</accession>
<feature type="compositionally biased region" description="Basic and acidic residues" evidence="1">
    <location>
        <begin position="51"/>
        <end position="67"/>
    </location>
</feature>
<organism evidence="2 3">
    <name type="scientific">Dendrobium catenatum</name>
    <dbReference type="NCBI Taxonomy" id="906689"/>
    <lineage>
        <taxon>Eukaryota</taxon>
        <taxon>Viridiplantae</taxon>
        <taxon>Streptophyta</taxon>
        <taxon>Embryophyta</taxon>
        <taxon>Tracheophyta</taxon>
        <taxon>Spermatophyta</taxon>
        <taxon>Magnoliopsida</taxon>
        <taxon>Liliopsida</taxon>
        <taxon>Asparagales</taxon>
        <taxon>Orchidaceae</taxon>
        <taxon>Epidendroideae</taxon>
        <taxon>Malaxideae</taxon>
        <taxon>Dendrobiinae</taxon>
        <taxon>Dendrobium</taxon>
    </lineage>
</organism>
<gene>
    <name evidence="2" type="ORF">MA16_Dca025825</name>
</gene>
<sequence>MANINEERPIFIGVYTRRILEPALLQFPRAEGISDSSQQDETPVDPQTSPSDRKRELSRRISYGQEK</sequence>
<evidence type="ECO:0000313" key="2">
    <source>
        <dbReference type="EMBL" id="PKU63106.1"/>
    </source>
</evidence>
<dbReference type="Proteomes" id="UP000233837">
    <property type="component" value="Unassembled WGS sequence"/>
</dbReference>
<feature type="compositionally biased region" description="Polar residues" evidence="1">
    <location>
        <begin position="34"/>
        <end position="50"/>
    </location>
</feature>
<feature type="region of interest" description="Disordered" evidence="1">
    <location>
        <begin position="30"/>
        <end position="67"/>
    </location>
</feature>
<dbReference type="EMBL" id="KZ503530">
    <property type="protein sequence ID" value="PKU63106.1"/>
    <property type="molecule type" value="Genomic_DNA"/>
</dbReference>
<reference evidence="2 3" key="1">
    <citation type="journal article" date="2016" name="Sci. Rep.">
        <title>The Dendrobium catenatum Lindl. genome sequence provides insights into polysaccharide synthase, floral development and adaptive evolution.</title>
        <authorList>
            <person name="Zhang G.Q."/>
            <person name="Xu Q."/>
            <person name="Bian C."/>
            <person name="Tsai W.C."/>
            <person name="Yeh C.M."/>
            <person name="Liu K.W."/>
            <person name="Yoshida K."/>
            <person name="Zhang L.S."/>
            <person name="Chang S.B."/>
            <person name="Chen F."/>
            <person name="Shi Y."/>
            <person name="Su Y.Y."/>
            <person name="Zhang Y.Q."/>
            <person name="Chen L.J."/>
            <person name="Yin Y."/>
            <person name="Lin M."/>
            <person name="Huang H."/>
            <person name="Deng H."/>
            <person name="Wang Z.W."/>
            <person name="Zhu S.L."/>
            <person name="Zhao X."/>
            <person name="Deng C."/>
            <person name="Niu S.C."/>
            <person name="Huang J."/>
            <person name="Wang M."/>
            <person name="Liu G.H."/>
            <person name="Yang H.J."/>
            <person name="Xiao X.J."/>
            <person name="Hsiao Y.Y."/>
            <person name="Wu W.L."/>
            <person name="Chen Y.Y."/>
            <person name="Mitsuda N."/>
            <person name="Ohme-Takagi M."/>
            <person name="Luo Y.B."/>
            <person name="Van de Peer Y."/>
            <person name="Liu Z.J."/>
        </authorList>
    </citation>
    <scope>NUCLEOTIDE SEQUENCE [LARGE SCALE GENOMIC DNA]</scope>
    <source>
        <tissue evidence="2">The whole plant</tissue>
    </source>
</reference>
<keyword evidence="3" id="KW-1185">Reference proteome</keyword>
<dbReference type="AlphaFoldDB" id="A0A2I0VI61"/>
<evidence type="ECO:0000313" key="3">
    <source>
        <dbReference type="Proteomes" id="UP000233837"/>
    </source>
</evidence>
<reference evidence="2 3" key="2">
    <citation type="journal article" date="2017" name="Nature">
        <title>The Apostasia genome and the evolution of orchids.</title>
        <authorList>
            <person name="Zhang G.Q."/>
            <person name="Liu K.W."/>
            <person name="Li Z."/>
            <person name="Lohaus R."/>
            <person name="Hsiao Y.Y."/>
            <person name="Niu S.C."/>
            <person name="Wang J.Y."/>
            <person name="Lin Y.C."/>
            <person name="Xu Q."/>
            <person name="Chen L.J."/>
            <person name="Yoshida K."/>
            <person name="Fujiwara S."/>
            <person name="Wang Z.W."/>
            <person name="Zhang Y.Q."/>
            <person name="Mitsuda N."/>
            <person name="Wang M."/>
            <person name="Liu G.H."/>
            <person name="Pecoraro L."/>
            <person name="Huang H.X."/>
            <person name="Xiao X.J."/>
            <person name="Lin M."/>
            <person name="Wu X.Y."/>
            <person name="Wu W.L."/>
            <person name="Chen Y.Y."/>
            <person name="Chang S.B."/>
            <person name="Sakamoto S."/>
            <person name="Ohme-Takagi M."/>
            <person name="Yagi M."/>
            <person name="Zeng S.J."/>
            <person name="Shen C.Y."/>
            <person name="Yeh C.M."/>
            <person name="Luo Y.B."/>
            <person name="Tsai W.C."/>
            <person name="Van de Peer Y."/>
            <person name="Liu Z.J."/>
        </authorList>
    </citation>
    <scope>NUCLEOTIDE SEQUENCE [LARGE SCALE GENOMIC DNA]</scope>
    <source>
        <tissue evidence="2">The whole plant</tissue>
    </source>
</reference>
<name>A0A2I0VI61_9ASPA</name>
<evidence type="ECO:0000256" key="1">
    <source>
        <dbReference type="SAM" id="MobiDB-lite"/>
    </source>
</evidence>
<protein>
    <submittedName>
        <fullName evidence="2">Uncharacterized protein</fullName>
    </submittedName>
</protein>
<proteinExistence type="predicted"/>